<proteinExistence type="predicted"/>
<feature type="compositionally biased region" description="Low complexity" evidence="1">
    <location>
        <begin position="180"/>
        <end position="189"/>
    </location>
</feature>
<evidence type="ECO:0000313" key="3">
    <source>
        <dbReference type="Proteomes" id="UP001176521"/>
    </source>
</evidence>
<accession>A0AAN6GFP1</accession>
<evidence type="ECO:0000313" key="2">
    <source>
        <dbReference type="EMBL" id="KAK0537996.1"/>
    </source>
</evidence>
<dbReference type="InterPro" id="IPR013240">
    <property type="entry name" value="DNA-dir_RNA_pol1_su_RPA34"/>
</dbReference>
<name>A0AAN6GFP1_9BASI</name>
<organism evidence="2 3">
    <name type="scientific">Tilletia horrida</name>
    <dbReference type="NCBI Taxonomy" id="155126"/>
    <lineage>
        <taxon>Eukaryota</taxon>
        <taxon>Fungi</taxon>
        <taxon>Dikarya</taxon>
        <taxon>Basidiomycota</taxon>
        <taxon>Ustilaginomycotina</taxon>
        <taxon>Exobasidiomycetes</taxon>
        <taxon>Tilletiales</taxon>
        <taxon>Tilletiaceae</taxon>
        <taxon>Tilletia</taxon>
    </lineage>
</organism>
<dbReference type="GO" id="GO:0006360">
    <property type="term" value="P:transcription by RNA polymerase I"/>
    <property type="evidence" value="ECO:0007669"/>
    <property type="project" value="InterPro"/>
</dbReference>
<dbReference type="Proteomes" id="UP001176521">
    <property type="component" value="Unassembled WGS sequence"/>
</dbReference>
<gene>
    <name evidence="2" type="ORF">OC842_001437</name>
</gene>
<evidence type="ECO:0000256" key="1">
    <source>
        <dbReference type="SAM" id="MobiDB-lite"/>
    </source>
</evidence>
<protein>
    <submittedName>
        <fullName evidence="2">Uncharacterized protein</fullName>
    </submittedName>
</protein>
<sequence length="255" mass="26613">MSSLKNSYEPLRFASLGAGSSSSSAGKQLLVFHLPDGLDPAALDGLVLDLNAASSSSSSSSGLAATFTAKQAYEIHSAPVPAGMRILAPDAGQGEEDNSLSFSSQPIAQAFNVRLSHPKYRASKAPSLSSSNSSSATSAPSTSSAPSVGRVKPQQPWDRLKGEFKPAGSNSEGPLPPLTTLPSLPLALSRGEPDDQTFDSSSHHTQKKNKKRPSSSDTNTAHASSAADESPSPKKAKKEKAEGKDKEKKKKRKSE</sequence>
<comment type="caution">
    <text evidence="2">The sequence shown here is derived from an EMBL/GenBank/DDBJ whole genome shotgun (WGS) entry which is preliminary data.</text>
</comment>
<feature type="compositionally biased region" description="Low complexity" evidence="1">
    <location>
        <begin position="123"/>
        <end position="147"/>
    </location>
</feature>
<reference evidence="2" key="1">
    <citation type="journal article" date="2023" name="PhytoFront">
        <title>Draft Genome Resources of Seven Strains of Tilletia horrida, Causal Agent of Kernel Smut of Rice.</title>
        <authorList>
            <person name="Khanal S."/>
            <person name="Antony Babu S."/>
            <person name="Zhou X.G."/>
        </authorList>
    </citation>
    <scope>NUCLEOTIDE SEQUENCE</scope>
    <source>
        <strain evidence="2">TX3</strain>
    </source>
</reference>
<feature type="region of interest" description="Disordered" evidence="1">
    <location>
        <begin position="122"/>
        <end position="255"/>
    </location>
</feature>
<dbReference type="AlphaFoldDB" id="A0AAN6GFP1"/>
<keyword evidence="3" id="KW-1185">Reference proteome</keyword>
<dbReference type="Pfam" id="PF08208">
    <property type="entry name" value="RNA_polI_A34"/>
    <property type="match status" value="1"/>
</dbReference>
<dbReference type="EMBL" id="JAPDMQ010000051">
    <property type="protein sequence ID" value="KAK0537996.1"/>
    <property type="molecule type" value="Genomic_DNA"/>
</dbReference>
<feature type="compositionally biased region" description="Basic residues" evidence="1">
    <location>
        <begin position="204"/>
        <end position="213"/>
    </location>
</feature>